<reference evidence="6 7" key="1">
    <citation type="submission" date="2017-06" db="EMBL/GenBank/DDBJ databases">
        <title>Whole Genome Sequences of Colwellia marinimaniae MTCD1.</title>
        <authorList>
            <person name="Kusumoto H."/>
            <person name="Inoue M."/>
            <person name="Tanikawa K."/>
            <person name="Maeji H."/>
            <person name="Cameron J.H."/>
            <person name="Bartlett D.H."/>
        </authorList>
    </citation>
    <scope>NUCLEOTIDE SEQUENCE [LARGE SCALE GENOMIC DNA]</scope>
    <source>
        <strain evidence="6 7">MTCD1</strain>
    </source>
</reference>
<dbReference type="InterPro" id="IPR020008">
    <property type="entry name" value="GlyGly_CTERM"/>
</dbReference>
<dbReference type="PRINTS" id="PR00153">
    <property type="entry name" value="CSAPPISMRASE"/>
</dbReference>
<keyword evidence="7" id="KW-1185">Reference proteome</keyword>
<feature type="domain" description="PPIase cyclophilin-type" evidence="5">
    <location>
        <begin position="35"/>
        <end position="196"/>
    </location>
</feature>
<dbReference type="NCBIfam" id="TIGR03501">
    <property type="entry name" value="GlyGly_CTERM"/>
    <property type="match status" value="1"/>
</dbReference>
<evidence type="ECO:0000256" key="1">
    <source>
        <dbReference type="ARBA" id="ARBA00007365"/>
    </source>
</evidence>
<evidence type="ECO:0000259" key="5">
    <source>
        <dbReference type="PROSITE" id="PS50072"/>
    </source>
</evidence>
<evidence type="ECO:0000313" key="6">
    <source>
        <dbReference type="EMBL" id="GAW95820.1"/>
    </source>
</evidence>
<dbReference type="InterPro" id="IPR029000">
    <property type="entry name" value="Cyclophilin-like_dom_sf"/>
</dbReference>
<dbReference type="Gene3D" id="2.40.100.10">
    <property type="entry name" value="Cyclophilin-like"/>
    <property type="match status" value="1"/>
</dbReference>
<evidence type="ECO:0000256" key="2">
    <source>
        <dbReference type="ARBA" id="ARBA00023110"/>
    </source>
</evidence>
<name>A0ABQ0MTZ4_9GAMM</name>
<dbReference type="SUPFAM" id="SSF50891">
    <property type="entry name" value="Cyclophilin-like"/>
    <property type="match status" value="1"/>
</dbReference>
<dbReference type="PANTHER" id="PTHR43246">
    <property type="entry name" value="PEPTIDYL-PROLYL CIS-TRANS ISOMERASE CYP38, CHLOROPLASTIC"/>
    <property type="match status" value="1"/>
</dbReference>
<keyword evidence="2 4" id="KW-0697">Rotamase</keyword>
<dbReference type="Pfam" id="PF00160">
    <property type="entry name" value="Pro_isomerase"/>
    <property type="match status" value="1"/>
</dbReference>
<feature type="signal peptide" evidence="4">
    <location>
        <begin position="1"/>
        <end position="36"/>
    </location>
</feature>
<dbReference type="PROSITE" id="PS50072">
    <property type="entry name" value="CSA_PPIASE_2"/>
    <property type="match status" value="1"/>
</dbReference>
<accession>A0ABQ0MTZ4</accession>
<dbReference type="InterPro" id="IPR002130">
    <property type="entry name" value="Cyclophilin-type_PPIase_dom"/>
</dbReference>
<keyword evidence="3 4" id="KW-0413">Isomerase</keyword>
<evidence type="ECO:0000256" key="4">
    <source>
        <dbReference type="RuleBase" id="RU363019"/>
    </source>
</evidence>
<dbReference type="EC" id="5.2.1.8" evidence="4"/>
<keyword evidence="4" id="KW-0732">Signal</keyword>
<dbReference type="InterPro" id="IPR020892">
    <property type="entry name" value="Cyclophilin-type_PPIase_CS"/>
</dbReference>
<dbReference type="RefSeq" id="WP_057179609.1">
    <property type="nucleotide sequence ID" value="NZ_BDQM01000008.1"/>
</dbReference>
<evidence type="ECO:0000256" key="3">
    <source>
        <dbReference type="ARBA" id="ARBA00023235"/>
    </source>
</evidence>
<comment type="similarity">
    <text evidence="1 4">Belongs to the cyclophilin-type PPIase family.</text>
</comment>
<dbReference type="GO" id="GO:0003755">
    <property type="term" value="F:peptidyl-prolyl cis-trans isomerase activity"/>
    <property type="evidence" value="ECO:0007669"/>
    <property type="project" value="UniProtKB-EC"/>
</dbReference>
<comment type="function">
    <text evidence="4">PPIases accelerate the folding of proteins. It catalyzes the cis-trans isomerization of proline imidic peptide bonds in oligopeptides.</text>
</comment>
<dbReference type="EMBL" id="BDQM01000008">
    <property type="protein sequence ID" value="GAW95820.1"/>
    <property type="molecule type" value="Genomic_DNA"/>
</dbReference>
<comment type="catalytic activity">
    <reaction evidence="4">
        <text>[protein]-peptidylproline (omega=180) = [protein]-peptidylproline (omega=0)</text>
        <dbReference type="Rhea" id="RHEA:16237"/>
        <dbReference type="Rhea" id="RHEA-COMP:10747"/>
        <dbReference type="Rhea" id="RHEA-COMP:10748"/>
        <dbReference type="ChEBI" id="CHEBI:83833"/>
        <dbReference type="ChEBI" id="CHEBI:83834"/>
        <dbReference type="EC" id="5.2.1.8"/>
    </reaction>
</comment>
<sequence>MFTPITKKTITTNTRKVLALLSIATASLGFANTANATIVEFQTSQGTFQVNLFDTTTPATVKNFLTYLNDGHYNNSVVHRVVTDFIVQGGGYQFTGTWPLTPLSSNVAVINEPVYSNVKGTIAMAKKGGNIHSATNQWFFNLADNSDNLDRQNGGFTVFGQVIGDGMLVVAKIAQLKLCTYGDLEGIPMVMADEQKCTDMVAPGMENFVVIEHVTIIDNSEVTDSDLIPVKNTLINADSGGSITWLSLVMLALVSTKKRFIR</sequence>
<gene>
    <name evidence="6" type="ORF">MTCD1_01423</name>
</gene>
<proteinExistence type="inferred from homology"/>
<protein>
    <recommendedName>
        <fullName evidence="4">Peptidyl-prolyl cis-trans isomerase</fullName>
        <shortName evidence="4">PPIase</shortName>
        <ecNumber evidence="4">5.2.1.8</ecNumber>
    </recommendedName>
</protein>
<comment type="caution">
    <text evidence="6">The sequence shown here is derived from an EMBL/GenBank/DDBJ whole genome shotgun (WGS) entry which is preliminary data.</text>
</comment>
<dbReference type="Proteomes" id="UP000197068">
    <property type="component" value="Unassembled WGS sequence"/>
</dbReference>
<organism evidence="6 7">
    <name type="scientific">Colwellia marinimaniae</name>
    <dbReference type="NCBI Taxonomy" id="1513592"/>
    <lineage>
        <taxon>Bacteria</taxon>
        <taxon>Pseudomonadati</taxon>
        <taxon>Pseudomonadota</taxon>
        <taxon>Gammaproteobacteria</taxon>
        <taxon>Alteromonadales</taxon>
        <taxon>Colwelliaceae</taxon>
        <taxon>Colwellia</taxon>
    </lineage>
</organism>
<dbReference type="InterPro" id="IPR044665">
    <property type="entry name" value="E_coli_cyclophilin_A-like"/>
</dbReference>
<feature type="chain" id="PRO_5045003351" description="Peptidyl-prolyl cis-trans isomerase" evidence="4">
    <location>
        <begin position="37"/>
        <end position="262"/>
    </location>
</feature>
<evidence type="ECO:0000313" key="7">
    <source>
        <dbReference type="Proteomes" id="UP000197068"/>
    </source>
</evidence>
<dbReference type="PROSITE" id="PS00170">
    <property type="entry name" value="CSA_PPIASE_1"/>
    <property type="match status" value="1"/>
</dbReference>